<accession>A0ABU8I8N2</accession>
<evidence type="ECO:0000313" key="3">
    <source>
        <dbReference type="Proteomes" id="UP001363035"/>
    </source>
</evidence>
<proteinExistence type="predicted"/>
<feature type="domain" description="Transposase IS4-like" evidence="1">
    <location>
        <begin position="11"/>
        <end position="68"/>
    </location>
</feature>
<evidence type="ECO:0000313" key="2">
    <source>
        <dbReference type="EMBL" id="MEI5986072.1"/>
    </source>
</evidence>
<comment type="caution">
    <text evidence="2">The sequence shown here is derived from an EMBL/GenBank/DDBJ whole genome shotgun (WGS) entry which is preliminary data.</text>
</comment>
<dbReference type="InterPro" id="IPR002559">
    <property type="entry name" value="Transposase_11"/>
</dbReference>
<dbReference type="EMBL" id="JAYLLN010000042">
    <property type="protein sequence ID" value="MEI5986072.1"/>
    <property type="molecule type" value="Genomic_DNA"/>
</dbReference>
<dbReference type="Proteomes" id="UP001363035">
    <property type="component" value="Unassembled WGS sequence"/>
</dbReference>
<name>A0ABU8I8N2_9SPHI</name>
<dbReference type="InterPro" id="IPR012337">
    <property type="entry name" value="RNaseH-like_sf"/>
</dbReference>
<dbReference type="RefSeq" id="WP_134776643.1">
    <property type="nucleotide sequence ID" value="NZ_JAYLLN010000042.1"/>
</dbReference>
<reference evidence="2 3" key="1">
    <citation type="submission" date="2024-01" db="EMBL/GenBank/DDBJ databases">
        <title>Sphingobacterium tenebrionis sp. nov., a novel endophyte isolated from tenebrio molitor intestines.</title>
        <authorList>
            <person name="Zhang C."/>
        </authorList>
    </citation>
    <scope>NUCLEOTIDE SEQUENCE [LARGE SCALE GENOMIC DNA]</scope>
    <source>
        <strain evidence="2 3">PU5-4</strain>
    </source>
</reference>
<sequence>MKKWCFIMDRTNSINTVADGLSTGTMKNRLFEFISNNFELSAEKKARIYKQRWQIEMLVKQLKQNFPIKYFLGDIENAIEIQI</sequence>
<protein>
    <submittedName>
        <fullName evidence="2">Transposase</fullName>
    </submittedName>
</protein>
<dbReference type="SUPFAM" id="SSF53098">
    <property type="entry name" value="Ribonuclease H-like"/>
    <property type="match status" value="1"/>
</dbReference>
<keyword evidence="3" id="KW-1185">Reference proteome</keyword>
<dbReference type="Pfam" id="PF01609">
    <property type="entry name" value="DDE_Tnp_1"/>
    <property type="match status" value="1"/>
</dbReference>
<organism evidence="2 3">
    <name type="scientific">Sphingobacterium tenebrionis</name>
    <dbReference type="NCBI Taxonomy" id="3111775"/>
    <lineage>
        <taxon>Bacteria</taxon>
        <taxon>Pseudomonadati</taxon>
        <taxon>Bacteroidota</taxon>
        <taxon>Sphingobacteriia</taxon>
        <taxon>Sphingobacteriales</taxon>
        <taxon>Sphingobacteriaceae</taxon>
        <taxon>Sphingobacterium</taxon>
    </lineage>
</organism>
<evidence type="ECO:0000259" key="1">
    <source>
        <dbReference type="Pfam" id="PF01609"/>
    </source>
</evidence>
<gene>
    <name evidence="2" type="ORF">VJ786_14295</name>
</gene>